<keyword evidence="2" id="KW-0479">Metal-binding</keyword>
<feature type="compositionally biased region" description="Basic and acidic residues" evidence="6">
    <location>
        <begin position="1"/>
        <end position="14"/>
    </location>
</feature>
<dbReference type="EMBL" id="CAJNOC010005088">
    <property type="protein sequence ID" value="CAF1041958.1"/>
    <property type="molecule type" value="Genomic_DNA"/>
</dbReference>
<evidence type="ECO:0000256" key="5">
    <source>
        <dbReference type="ARBA" id="ARBA00023242"/>
    </source>
</evidence>
<dbReference type="PANTHER" id="PTHR46481">
    <property type="entry name" value="ZINC FINGER BED DOMAIN-CONTAINING PROTEIN 4"/>
    <property type="match status" value="1"/>
</dbReference>
<dbReference type="GO" id="GO:0008270">
    <property type="term" value="F:zinc ion binding"/>
    <property type="evidence" value="ECO:0007669"/>
    <property type="project" value="UniProtKB-KW"/>
</dbReference>
<dbReference type="SUPFAM" id="SSF140996">
    <property type="entry name" value="Hermes dimerisation domain"/>
    <property type="match status" value="1"/>
</dbReference>
<reference evidence="7" key="1">
    <citation type="submission" date="2021-02" db="EMBL/GenBank/DDBJ databases">
        <authorList>
            <person name="Nowell W R."/>
        </authorList>
    </citation>
    <scope>NUCLEOTIDE SEQUENCE</scope>
    <source>
        <strain evidence="7">Ploen Becks lab</strain>
    </source>
</reference>
<evidence type="ECO:0000256" key="1">
    <source>
        <dbReference type="ARBA" id="ARBA00004123"/>
    </source>
</evidence>
<comment type="subcellular location">
    <subcellularLocation>
        <location evidence="1">Nucleus</location>
    </subcellularLocation>
</comment>
<dbReference type="InterPro" id="IPR052035">
    <property type="entry name" value="ZnF_BED_domain_contain"/>
</dbReference>
<feature type="non-terminal residue" evidence="7">
    <location>
        <position position="1"/>
    </location>
</feature>
<evidence type="ECO:0000256" key="2">
    <source>
        <dbReference type="ARBA" id="ARBA00022723"/>
    </source>
</evidence>
<evidence type="ECO:0000256" key="6">
    <source>
        <dbReference type="SAM" id="MobiDB-lite"/>
    </source>
</evidence>
<organism evidence="7 8">
    <name type="scientific">Brachionus calyciflorus</name>
    <dbReference type="NCBI Taxonomy" id="104777"/>
    <lineage>
        <taxon>Eukaryota</taxon>
        <taxon>Metazoa</taxon>
        <taxon>Spiralia</taxon>
        <taxon>Gnathifera</taxon>
        <taxon>Rotifera</taxon>
        <taxon>Eurotatoria</taxon>
        <taxon>Monogononta</taxon>
        <taxon>Pseudotrocha</taxon>
        <taxon>Ploima</taxon>
        <taxon>Brachionidae</taxon>
        <taxon>Brachionus</taxon>
    </lineage>
</organism>
<evidence type="ECO:0000313" key="8">
    <source>
        <dbReference type="Proteomes" id="UP000663879"/>
    </source>
</evidence>
<feature type="compositionally biased region" description="Acidic residues" evidence="6">
    <location>
        <begin position="21"/>
        <end position="31"/>
    </location>
</feature>
<keyword evidence="8" id="KW-1185">Reference proteome</keyword>
<evidence type="ECO:0000256" key="3">
    <source>
        <dbReference type="ARBA" id="ARBA00022771"/>
    </source>
</evidence>
<dbReference type="Proteomes" id="UP000663879">
    <property type="component" value="Unassembled WGS sequence"/>
</dbReference>
<comment type="caution">
    <text evidence="7">The sequence shown here is derived from an EMBL/GenBank/DDBJ whole genome shotgun (WGS) entry which is preliminary data.</text>
</comment>
<evidence type="ECO:0000256" key="4">
    <source>
        <dbReference type="ARBA" id="ARBA00022833"/>
    </source>
</evidence>
<keyword evidence="3" id="KW-0863">Zinc-finger</keyword>
<dbReference type="PANTHER" id="PTHR46481:SF10">
    <property type="entry name" value="ZINC FINGER BED DOMAIN-CONTAINING PROTEIN 39"/>
    <property type="match status" value="1"/>
</dbReference>
<feature type="region of interest" description="Disordered" evidence="6">
    <location>
        <begin position="1"/>
        <end position="37"/>
    </location>
</feature>
<proteinExistence type="predicted"/>
<evidence type="ECO:0000313" key="7">
    <source>
        <dbReference type="EMBL" id="CAF1041958.1"/>
    </source>
</evidence>
<keyword evidence="4" id="KW-0862">Zinc</keyword>
<accession>A0A814JSV3</accession>
<protein>
    <submittedName>
        <fullName evidence="7">Uncharacterized protein</fullName>
    </submittedName>
</protein>
<dbReference type="AlphaFoldDB" id="A0A814JSV3"/>
<dbReference type="GO" id="GO:0005634">
    <property type="term" value="C:nucleus"/>
    <property type="evidence" value="ECO:0007669"/>
    <property type="project" value="UniProtKB-SubCell"/>
</dbReference>
<sequence length="187" mass="21457">TKHLDKLENEELGDRPLNNDSSEDNSDTDSEETNKKKRKKNEHCLDCYLLQIIISASFPFQIVENDEFREFIRKLNSGYNFPGRHKLSNLTLISEYQNRLPYLGVTCHYIDSDDNLKSSTIAVKHLPGQHKSEKINDELLDLMEKWSITDKSIGFVSDHASNVIDIAFNINNSLNSNNPTNKYSGHI</sequence>
<dbReference type="InterPro" id="IPR012337">
    <property type="entry name" value="RNaseH-like_sf"/>
</dbReference>
<dbReference type="OrthoDB" id="6619648at2759"/>
<name>A0A814JSV3_9BILA</name>
<keyword evidence="5" id="KW-0539">Nucleus</keyword>
<dbReference type="SUPFAM" id="SSF53098">
    <property type="entry name" value="Ribonuclease H-like"/>
    <property type="match status" value="1"/>
</dbReference>
<gene>
    <name evidence="7" type="ORF">OXX778_LOCUS18395</name>
</gene>